<accession>A0A4Q7VGI5</accession>
<sequence length="186" mass="20702">MTAALSIVRSRWPLAAPLVLAAVFGLSGCSGDEQELDAWMAQQKREVRPSVPPLVPPKRFDPQPYMEVSAVEPFSAQKLTVALKQEQRQPNSMLASEMNRRKEPLEAYPLDSMRMVGSVTRLGRPSALLKVDNLIYQVKSGDYLGHNYGKVVGISETEVTLREIVQDAAGEWIERPTALQLQEKGR</sequence>
<keyword evidence="3" id="KW-1185">Reference proteome</keyword>
<proteinExistence type="predicted"/>
<dbReference type="PIRSF" id="PIRSF016481">
    <property type="entry name" value="Pilus_assembly_PilP"/>
    <property type="match status" value="1"/>
</dbReference>
<reference evidence="2 3" key="1">
    <citation type="submission" date="2019-02" db="EMBL/GenBank/DDBJ databases">
        <title>Genomic Encyclopedia of Type Strains, Phase IV (KMG-IV): sequencing the most valuable type-strain genomes for metagenomic binning, comparative biology and taxonomic classification.</title>
        <authorList>
            <person name="Goeker M."/>
        </authorList>
    </citation>
    <scope>NUCLEOTIDE SEQUENCE [LARGE SCALE GENOMIC DNA]</scope>
    <source>
        <strain evidence="2 3">DSM 19570</strain>
    </source>
</reference>
<organism evidence="2 3">
    <name type="scientific">Rivibacter subsaxonicus</name>
    <dbReference type="NCBI Taxonomy" id="457575"/>
    <lineage>
        <taxon>Bacteria</taxon>
        <taxon>Pseudomonadati</taxon>
        <taxon>Pseudomonadota</taxon>
        <taxon>Betaproteobacteria</taxon>
        <taxon>Burkholderiales</taxon>
        <taxon>Rivibacter</taxon>
    </lineage>
</organism>
<name>A0A4Q7VGI5_9BURK</name>
<feature type="signal peptide" evidence="1">
    <location>
        <begin position="1"/>
        <end position="21"/>
    </location>
</feature>
<protein>
    <submittedName>
        <fullName evidence="2">Type IV pilus assembly protein PilP</fullName>
    </submittedName>
</protein>
<evidence type="ECO:0000256" key="1">
    <source>
        <dbReference type="SAM" id="SignalP"/>
    </source>
</evidence>
<feature type="chain" id="PRO_5020657110" evidence="1">
    <location>
        <begin position="22"/>
        <end position="186"/>
    </location>
</feature>
<comment type="caution">
    <text evidence="2">The sequence shown here is derived from an EMBL/GenBank/DDBJ whole genome shotgun (WGS) entry which is preliminary data.</text>
</comment>
<evidence type="ECO:0000313" key="3">
    <source>
        <dbReference type="Proteomes" id="UP000293671"/>
    </source>
</evidence>
<dbReference type="Pfam" id="PF04351">
    <property type="entry name" value="PilP"/>
    <property type="match status" value="1"/>
</dbReference>
<dbReference type="AlphaFoldDB" id="A0A4Q7VGI5"/>
<dbReference type="InterPro" id="IPR007446">
    <property type="entry name" value="PilP"/>
</dbReference>
<dbReference type="Proteomes" id="UP000293671">
    <property type="component" value="Unassembled WGS sequence"/>
</dbReference>
<dbReference type="EMBL" id="SHKP01000007">
    <property type="protein sequence ID" value="RZT95114.1"/>
    <property type="molecule type" value="Genomic_DNA"/>
</dbReference>
<dbReference type="Gene3D" id="2.30.30.830">
    <property type="match status" value="1"/>
</dbReference>
<gene>
    <name evidence="2" type="ORF">EV670_2862</name>
</gene>
<evidence type="ECO:0000313" key="2">
    <source>
        <dbReference type="EMBL" id="RZT95114.1"/>
    </source>
</evidence>
<keyword evidence="1" id="KW-0732">Signal</keyword>